<accession>A0AAV2CED4</accession>
<dbReference type="EMBL" id="OZ034813">
    <property type="protein sequence ID" value="CAL1354233.1"/>
    <property type="molecule type" value="Genomic_DNA"/>
</dbReference>
<name>A0AAV2CED4_9ROSI</name>
<evidence type="ECO:0000313" key="1">
    <source>
        <dbReference type="EMBL" id="CAL1354233.1"/>
    </source>
</evidence>
<evidence type="ECO:0000313" key="2">
    <source>
        <dbReference type="Proteomes" id="UP001497516"/>
    </source>
</evidence>
<dbReference type="AlphaFoldDB" id="A0AAV2CED4"/>
<reference evidence="1 2" key="1">
    <citation type="submission" date="2024-04" db="EMBL/GenBank/DDBJ databases">
        <authorList>
            <person name="Fracassetti M."/>
        </authorList>
    </citation>
    <scope>NUCLEOTIDE SEQUENCE [LARGE SCALE GENOMIC DNA]</scope>
</reference>
<protein>
    <submittedName>
        <fullName evidence="1">Uncharacterized protein</fullName>
    </submittedName>
</protein>
<proteinExistence type="predicted"/>
<dbReference type="PANTHER" id="PTHR33647:SF5">
    <property type="entry name" value="OS01G0793900 PROTEIN"/>
    <property type="match status" value="1"/>
</dbReference>
<keyword evidence="2" id="KW-1185">Reference proteome</keyword>
<organism evidence="1 2">
    <name type="scientific">Linum trigynum</name>
    <dbReference type="NCBI Taxonomy" id="586398"/>
    <lineage>
        <taxon>Eukaryota</taxon>
        <taxon>Viridiplantae</taxon>
        <taxon>Streptophyta</taxon>
        <taxon>Embryophyta</taxon>
        <taxon>Tracheophyta</taxon>
        <taxon>Spermatophyta</taxon>
        <taxon>Magnoliopsida</taxon>
        <taxon>eudicotyledons</taxon>
        <taxon>Gunneridae</taxon>
        <taxon>Pentapetalae</taxon>
        <taxon>rosids</taxon>
        <taxon>fabids</taxon>
        <taxon>Malpighiales</taxon>
        <taxon>Linaceae</taxon>
        <taxon>Linum</taxon>
    </lineage>
</organism>
<gene>
    <name evidence="1" type="ORF">LTRI10_LOCUS2066</name>
</gene>
<dbReference type="Proteomes" id="UP001497516">
    <property type="component" value="Chromosome 1"/>
</dbReference>
<sequence>MGNCCLQRESAMLWGGDDWSSSPVSDEFFANARQHVGKMRENRGGGLFPSDEVEEGEENLLLGQEKQKVQGEATEVKIKISKKQLTELLGNVDLKGHSVQQVLARLVAVSDEFEAHDQRSWRPNLQSIPE</sequence>
<dbReference type="PANTHER" id="PTHR33647">
    <property type="entry name" value="OS01G0793900 PROTEIN"/>
    <property type="match status" value="1"/>
</dbReference>